<evidence type="ECO:0000313" key="1">
    <source>
        <dbReference type="Proteomes" id="UP000887579"/>
    </source>
</evidence>
<reference evidence="2" key="1">
    <citation type="submission" date="2022-11" db="UniProtKB">
        <authorList>
            <consortium name="WormBaseParasite"/>
        </authorList>
    </citation>
    <scope>IDENTIFICATION</scope>
</reference>
<sequence length="223" mass="25464">NFIGEVGYSRSGNPFLLYCSNNCGRDFYVYVLTSGRNTAYCRECKKLVAAEKKKFGPKFVLKYLKVCGAQFTNDNPLLVSNHHHMCVPLSAEQKLEEQSINNFFTELKTTSVDFTPETLYEHYATVMVTYGRLDNDAEKVRKTTASLWKVYKESRSQPSTSLLPLTRKRRSSQALNAFAERPPRRVKRLRMDPSPSPPVGPSNSSQGIIFFDKCFETELFVFP</sequence>
<name>A0AC34F0R4_9BILA</name>
<organism evidence="1 2">
    <name type="scientific">Panagrolaimus sp. ES5</name>
    <dbReference type="NCBI Taxonomy" id="591445"/>
    <lineage>
        <taxon>Eukaryota</taxon>
        <taxon>Metazoa</taxon>
        <taxon>Ecdysozoa</taxon>
        <taxon>Nematoda</taxon>
        <taxon>Chromadorea</taxon>
        <taxon>Rhabditida</taxon>
        <taxon>Tylenchina</taxon>
        <taxon>Panagrolaimomorpha</taxon>
        <taxon>Panagrolaimoidea</taxon>
        <taxon>Panagrolaimidae</taxon>
        <taxon>Panagrolaimus</taxon>
    </lineage>
</organism>
<protein>
    <submittedName>
        <fullName evidence="2">Uncharacterized protein</fullName>
    </submittedName>
</protein>
<evidence type="ECO:0000313" key="2">
    <source>
        <dbReference type="WBParaSite" id="ES5_v2.g1057.t1"/>
    </source>
</evidence>
<dbReference type="WBParaSite" id="ES5_v2.g1057.t1">
    <property type="protein sequence ID" value="ES5_v2.g1057.t1"/>
    <property type="gene ID" value="ES5_v2.g1057"/>
</dbReference>
<dbReference type="Proteomes" id="UP000887579">
    <property type="component" value="Unplaced"/>
</dbReference>
<accession>A0AC34F0R4</accession>
<proteinExistence type="predicted"/>